<evidence type="ECO:0000313" key="3">
    <source>
        <dbReference type="Proteomes" id="UP001497516"/>
    </source>
</evidence>
<evidence type="ECO:0000313" key="2">
    <source>
        <dbReference type="EMBL" id="CAL1352850.1"/>
    </source>
</evidence>
<keyword evidence="3" id="KW-1185">Reference proteome</keyword>
<organism evidence="2 3">
    <name type="scientific">Linum trigynum</name>
    <dbReference type="NCBI Taxonomy" id="586398"/>
    <lineage>
        <taxon>Eukaryota</taxon>
        <taxon>Viridiplantae</taxon>
        <taxon>Streptophyta</taxon>
        <taxon>Embryophyta</taxon>
        <taxon>Tracheophyta</taxon>
        <taxon>Spermatophyta</taxon>
        <taxon>Magnoliopsida</taxon>
        <taxon>eudicotyledons</taxon>
        <taxon>Gunneridae</taxon>
        <taxon>Pentapetalae</taxon>
        <taxon>rosids</taxon>
        <taxon>fabids</taxon>
        <taxon>Malpighiales</taxon>
        <taxon>Linaceae</taxon>
        <taxon>Linum</taxon>
    </lineage>
</organism>
<feature type="region of interest" description="Disordered" evidence="1">
    <location>
        <begin position="32"/>
        <end position="73"/>
    </location>
</feature>
<dbReference type="Proteomes" id="UP001497516">
    <property type="component" value="Chromosome 1"/>
</dbReference>
<evidence type="ECO:0000256" key="1">
    <source>
        <dbReference type="SAM" id="MobiDB-lite"/>
    </source>
</evidence>
<protein>
    <submittedName>
        <fullName evidence="2">Uncharacterized protein</fullName>
    </submittedName>
</protein>
<reference evidence="2 3" key="1">
    <citation type="submission" date="2024-04" db="EMBL/GenBank/DDBJ databases">
        <authorList>
            <person name="Fracassetti M."/>
        </authorList>
    </citation>
    <scope>NUCLEOTIDE SEQUENCE [LARGE SCALE GENOMIC DNA]</scope>
</reference>
<feature type="compositionally biased region" description="Basic and acidic residues" evidence="1">
    <location>
        <begin position="32"/>
        <end position="48"/>
    </location>
</feature>
<gene>
    <name evidence="2" type="ORF">LTRI10_LOCUS787</name>
</gene>
<feature type="compositionally biased region" description="Basic residues" evidence="1">
    <location>
        <begin position="62"/>
        <end position="73"/>
    </location>
</feature>
<sequence>MTNWGCDLRDYPLFIGFTGCDLLDQRTLPLKTPEDLDRGRNLESDDGKVASSRISETTSVCRHVKKKERPRAD</sequence>
<name>A0AAV2CAN4_9ROSI</name>
<dbReference type="AlphaFoldDB" id="A0AAV2CAN4"/>
<dbReference type="EMBL" id="OZ034813">
    <property type="protein sequence ID" value="CAL1352850.1"/>
    <property type="molecule type" value="Genomic_DNA"/>
</dbReference>
<accession>A0AAV2CAN4</accession>
<proteinExistence type="predicted"/>